<dbReference type="PATRIC" id="fig|545697.3.peg.1080"/>
<sequence length="419" mass="48556">MANSNRLYRNFVILQEDERGYANSEDKTLSGYSKIEARGDRCKISFYAQNLRKDNDEYCMMVICCKKDMKQIVNLGPIAISESGKGDSTKEYNIANIGGLDLHFDKISGTAIAKMKEGIPVFVLCGFLNGQQPSDNWKNYTIVKAADLKNKYVDKLNDKDSKKEFKKIEKKSDVKEKNKKDECEREDVEAVKEVETVEAVKEVESVKEVEPVTEVEEIRSESVQNENIEVKDNNIEPRDEIVEVENKIIEETVVKAPKENLRGKFEDYEDEIEANKEFDPMNGKIRGSIGEYFEAIVEGFERDYDGIDEIKYTKWYKIPVKDLHEMCNMSNYNKYTLAYYPMLNYYPYIKKYGYFKLGYKCDSKGNLKHIIYGIPGKKDKDEQPYDGRTGFVTWVDDKEGGCWLMFYDFKNSTVVVPMQ</sequence>
<dbReference type="HOGENOM" id="CLU_032034_0_0_9"/>
<name>L1QIU1_9CLOT</name>
<evidence type="ECO:0000313" key="1">
    <source>
        <dbReference type="EMBL" id="EKY27934.1"/>
    </source>
</evidence>
<comment type="caution">
    <text evidence="1">The sequence shown here is derived from an EMBL/GenBank/DDBJ whole genome shotgun (WGS) entry which is preliminary data.</text>
</comment>
<keyword evidence="2" id="KW-1185">Reference proteome</keyword>
<dbReference type="AlphaFoldDB" id="L1QIU1"/>
<dbReference type="OrthoDB" id="1705475at2"/>
<organism evidence="1 2">
    <name type="scientific">Clostridium celatum DSM 1785</name>
    <dbReference type="NCBI Taxonomy" id="545697"/>
    <lineage>
        <taxon>Bacteria</taxon>
        <taxon>Bacillati</taxon>
        <taxon>Bacillota</taxon>
        <taxon>Clostridia</taxon>
        <taxon>Eubacteriales</taxon>
        <taxon>Clostridiaceae</taxon>
        <taxon>Clostridium</taxon>
    </lineage>
</organism>
<dbReference type="EMBL" id="AMEZ01000028">
    <property type="protein sequence ID" value="EKY27934.1"/>
    <property type="molecule type" value="Genomic_DNA"/>
</dbReference>
<proteinExistence type="predicted"/>
<dbReference type="eggNOG" id="COG3087">
    <property type="taxonomic scope" value="Bacteria"/>
</dbReference>
<dbReference type="Proteomes" id="UP000010420">
    <property type="component" value="Unassembled WGS sequence"/>
</dbReference>
<evidence type="ECO:0000313" key="2">
    <source>
        <dbReference type="Proteomes" id="UP000010420"/>
    </source>
</evidence>
<reference evidence="1 2" key="1">
    <citation type="submission" date="2012-05" db="EMBL/GenBank/DDBJ databases">
        <authorList>
            <person name="Weinstock G."/>
            <person name="Sodergren E."/>
            <person name="Lobos E.A."/>
            <person name="Fulton L."/>
            <person name="Fulton R."/>
            <person name="Courtney L."/>
            <person name="Fronick C."/>
            <person name="O'Laughlin M."/>
            <person name="Godfrey J."/>
            <person name="Wilson R.M."/>
            <person name="Miner T."/>
            <person name="Farmer C."/>
            <person name="Delehaunty K."/>
            <person name="Cordes M."/>
            <person name="Minx P."/>
            <person name="Tomlinson C."/>
            <person name="Chen J."/>
            <person name="Wollam A."/>
            <person name="Pepin K.H."/>
            <person name="Bhonagiri V."/>
            <person name="Zhang X."/>
            <person name="Suruliraj S."/>
            <person name="Warren W."/>
            <person name="Mitreva M."/>
            <person name="Mardis E.R."/>
            <person name="Wilson R.K."/>
        </authorList>
    </citation>
    <scope>NUCLEOTIDE SEQUENCE [LARGE SCALE GENOMIC DNA]</scope>
    <source>
        <strain evidence="1 2">DSM 1785</strain>
    </source>
</reference>
<dbReference type="STRING" id="545697.HMPREF0216_01099"/>
<gene>
    <name evidence="1" type="ORF">HMPREF0216_01099</name>
</gene>
<accession>L1QIU1</accession>
<dbReference type="RefSeq" id="WP_005211922.1">
    <property type="nucleotide sequence ID" value="NZ_KB291620.1"/>
</dbReference>
<protein>
    <submittedName>
        <fullName evidence="1">Uncharacterized protein</fullName>
    </submittedName>
</protein>